<reference evidence="5 6" key="1">
    <citation type="submission" date="2022-12" db="EMBL/GenBank/DDBJ databases">
        <title>Coexistence and Characterization of a Novel Tigecycline Resistance gene tet(X) variant and blaNDM-1 in a Pseudomonas caeni Isolate of Chicken Origin.</title>
        <authorList>
            <person name="Lu X."/>
            <person name="Zhang L."/>
            <person name="Li R."/>
            <person name="Wang Z."/>
        </authorList>
    </citation>
    <scope>NUCLEOTIDE SEQUENCE [LARGE SCALE GENOMIC DNA]</scope>
    <source>
        <strain evidence="5 6">CE14</strain>
    </source>
</reference>
<dbReference type="AlphaFoldDB" id="A0AAE9VP39"/>
<dbReference type="InterPro" id="IPR014729">
    <property type="entry name" value="Rossmann-like_a/b/a_fold"/>
</dbReference>
<dbReference type="SUPFAM" id="SSF52402">
    <property type="entry name" value="Adenine nucleotide alpha hydrolases-like"/>
    <property type="match status" value="2"/>
</dbReference>
<organism evidence="5 6">
    <name type="scientific">Denitrificimonas caeni</name>
    <dbReference type="NCBI Taxonomy" id="521720"/>
    <lineage>
        <taxon>Bacteria</taxon>
        <taxon>Pseudomonadati</taxon>
        <taxon>Pseudomonadota</taxon>
        <taxon>Gammaproteobacteria</taxon>
        <taxon>Pseudomonadales</taxon>
        <taxon>Pseudomonadaceae</taxon>
        <taxon>Denitrificimonas</taxon>
    </lineage>
</organism>
<dbReference type="PANTHER" id="PTHR46268:SF27">
    <property type="entry name" value="UNIVERSAL STRESS PROTEIN RV2623"/>
    <property type="match status" value="1"/>
</dbReference>
<name>A0AAE9VP39_9GAMM</name>
<evidence type="ECO:0000313" key="6">
    <source>
        <dbReference type="Proteomes" id="UP001212189"/>
    </source>
</evidence>
<proteinExistence type="inferred from homology"/>
<feature type="domain" description="UspA" evidence="4">
    <location>
        <begin position="1"/>
        <end position="126"/>
    </location>
</feature>
<keyword evidence="6" id="KW-1185">Reference proteome</keyword>
<evidence type="ECO:0000259" key="4">
    <source>
        <dbReference type="Pfam" id="PF00582"/>
    </source>
</evidence>
<comment type="similarity">
    <text evidence="1">Belongs to the universal stress protein A family.</text>
</comment>
<feature type="domain" description="UspA" evidence="4">
    <location>
        <begin position="135"/>
        <end position="269"/>
    </location>
</feature>
<dbReference type="InterPro" id="IPR006015">
    <property type="entry name" value="Universal_stress_UspA"/>
</dbReference>
<dbReference type="GO" id="GO:0005524">
    <property type="term" value="F:ATP binding"/>
    <property type="evidence" value="ECO:0007669"/>
    <property type="project" value="UniProtKB-KW"/>
</dbReference>
<dbReference type="InterPro" id="IPR006016">
    <property type="entry name" value="UspA"/>
</dbReference>
<evidence type="ECO:0000313" key="5">
    <source>
        <dbReference type="EMBL" id="WBE25327.1"/>
    </source>
</evidence>
<evidence type="ECO:0000256" key="2">
    <source>
        <dbReference type="ARBA" id="ARBA00022741"/>
    </source>
</evidence>
<dbReference type="Pfam" id="PF00582">
    <property type="entry name" value="Usp"/>
    <property type="match status" value="2"/>
</dbReference>
<sequence>MQHIMVAHDLSENARVALQRGIQLAQQHQAQLSVINVLEDHLPMNVIEKQMLAADRLITQQLDQYGAADAQVLIKMGRPAQSIVAAQKAHSVDFLVMGDHHQDSPEYFSGTTLERVLQRSVVPVLLAVETEMHAYERALVPLDFSLCACHALHHVYKLLPHSSAIHALHVLEMAEVHGADSESEIDWQTSLFDQLVADERAKMPATGPQITHELRQGELHNCLTQVIAEQKPQVLAIGKHGRGVLADALLGSLAQHFLEQPPCDVLVVK</sequence>
<evidence type="ECO:0000256" key="1">
    <source>
        <dbReference type="ARBA" id="ARBA00008791"/>
    </source>
</evidence>
<protein>
    <submittedName>
        <fullName evidence="5">Universal stress protein</fullName>
    </submittedName>
</protein>
<accession>A0AAE9VP39</accession>
<dbReference type="RefSeq" id="WP_269818273.1">
    <property type="nucleotide sequence ID" value="NZ_CP114976.1"/>
</dbReference>
<dbReference type="Gene3D" id="3.40.50.620">
    <property type="entry name" value="HUPs"/>
    <property type="match status" value="2"/>
</dbReference>
<dbReference type="Proteomes" id="UP001212189">
    <property type="component" value="Chromosome"/>
</dbReference>
<dbReference type="PANTHER" id="PTHR46268">
    <property type="entry name" value="STRESS RESPONSE PROTEIN NHAX"/>
    <property type="match status" value="1"/>
</dbReference>
<dbReference type="EMBL" id="CP114976">
    <property type="protein sequence ID" value="WBE25327.1"/>
    <property type="molecule type" value="Genomic_DNA"/>
</dbReference>
<keyword evidence="2" id="KW-0547">Nucleotide-binding</keyword>
<dbReference type="PRINTS" id="PR01438">
    <property type="entry name" value="UNVRSLSTRESS"/>
</dbReference>
<evidence type="ECO:0000256" key="3">
    <source>
        <dbReference type="ARBA" id="ARBA00022840"/>
    </source>
</evidence>
<keyword evidence="3" id="KW-0067">ATP-binding</keyword>
<dbReference type="CDD" id="cd00293">
    <property type="entry name" value="USP-like"/>
    <property type="match status" value="2"/>
</dbReference>
<dbReference type="KEGG" id="dce:O6P33_00310"/>
<gene>
    <name evidence="5" type="ORF">O6P33_00310</name>
</gene>